<dbReference type="PROSITE" id="PS51257">
    <property type="entry name" value="PROKAR_LIPOPROTEIN"/>
    <property type="match status" value="1"/>
</dbReference>
<accession>A0A328BSA7</accession>
<organism evidence="1 2">
    <name type="scientific">Hymenobacter edaphi</name>
    <dbReference type="NCBI Taxonomy" id="2211146"/>
    <lineage>
        <taxon>Bacteria</taxon>
        <taxon>Pseudomonadati</taxon>
        <taxon>Bacteroidota</taxon>
        <taxon>Cytophagia</taxon>
        <taxon>Cytophagales</taxon>
        <taxon>Hymenobacteraceae</taxon>
        <taxon>Hymenobacter</taxon>
    </lineage>
</organism>
<protein>
    <recommendedName>
        <fullName evidence="3">Lipoprotein</fullName>
    </recommendedName>
</protein>
<dbReference type="Proteomes" id="UP000248553">
    <property type="component" value="Unassembled WGS sequence"/>
</dbReference>
<dbReference type="EMBL" id="QHKM01000001">
    <property type="protein sequence ID" value="RAK69469.1"/>
    <property type="molecule type" value="Genomic_DNA"/>
</dbReference>
<evidence type="ECO:0000313" key="2">
    <source>
        <dbReference type="Proteomes" id="UP000248553"/>
    </source>
</evidence>
<dbReference type="AlphaFoldDB" id="A0A328BSA7"/>
<evidence type="ECO:0000313" key="1">
    <source>
        <dbReference type="EMBL" id="RAK69469.1"/>
    </source>
</evidence>
<keyword evidence="2" id="KW-1185">Reference proteome</keyword>
<reference evidence="2" key="1">
    <citation type="submission" date="2018-05" db="EMBL/GenBank/DDBJ databases">
        <authorList>
            <person name="Nie L."/>
        </authorList>
    </citation>
    <scope>NUCLEOTIDE SEQUENCE [LARGE SCALE GENOMIC DNA]</scope>
    <source>
        <strain evidence="2">NL</strain>
    </source>
</reference>
<sequence>MKYSLLTPWLLGAALLTGCDQADEGLLVCEPVAPGVASVAAFHRLFGAPVQLAEVNSGQTQTVYLLDGSTVVVPAGSFMLASGAPVGGTVELRVQLLNTTQQMVLSALPSSAFWRPLEAGGHFRITARQGANALRLRPGRFLTMNMVAPVNSSPTDQSSWTGIVAGGGGLTTTWAQDTVQVRPGTNGSGARTFQTRAWTDTLGWFSVGRLWTSSPADTTLLRANVDGDASTRVYLLPTQRSGAFQMKWNSQTRLMELYGIAPNTPLRVVALRSQSGQLLLSTQQVTVRRGLVLRPAFEAVTPEQAAALIRQP</sequence>
<name>A0A328BSA7_9BACT</name>
<comment type="caution">
    <text evidence="1">The sequence shown here is derived from an EMBL/GenBank/DDBJ whole genome shotgun (WGS) entry which is preliminary data.</text>
</comment>
<dbReference type="OrthoDB" id="1488726at2"/>
<dbReference type="RefSeq" id="WP_111476205.1">
    <property type="nucleotide sequence ID" value="NZ_QHKM01000001.1"/>
</dbReference>
<evidence type="ECO:0008006" key="3">
    <source>
        <dbReference type="Google" id="ProtNLM"/>
    </source>
</evidence>
<gene>
    <name evidence="1" type="ORF">DLM85_00960</name>
</gene>
<proteinExistence type="predicted"/>